<sequence>MTYREFLSTIINGSLTDEVIDFAKTKRDALDNGNARRAEKTAEKRNKENAPLISAIKEFLADHPKTLSVDLAVAMTEVFGEAISTSKITGVCGVLRKDGVLTSEDIAVKGKGKQKGWSLAVDLEDEE</sequence>
<name>A0A8S5PXK2_9CAUD</name>
<reference evidence="1" key="1">
    <citation type="journal article" date="2021" name="Proc. Natl. Acad. Sci. U.S.A.">
        <title>A Catalog of Tens of Thousands of Viruses from Human Metagenomes Reveals Hidden Associations with Chronic Diseases.</title>
        <authorList>
            <person name="Tisza M.J."/>
            <person name="Buck C.B."/>
        </authorList>
    </citation>
    <scope>NUCLEOTIDE SEQUENCE</scope>
    <source>
        <strain evidence="1">Ct2vX3</strain>
    </source>
</reference>
<dbReference type="EMBL" id="BK015535">
    <property type="protein sequence ID" value="DAE11610.1"/>
    <property type="molecule type" value="Genomic_DNA"/>
</dbReference>
<protein>
    <submittedName>
        <fullName evidence="1">Uncharacterized protein</fullName>
    </submittedName>
</protein>
<accession>A0A8S5PXK2</accession>
<organism evidence="1">
    <name type="scientific">Siphoviridae sp. ct2vX3</name>
    <dbReference type="NCBI Taxonomy" id="2825318"/>
    <lineage>
        <taxon>Viruses</taxon>
        <taxon>Duplodnaviria</taxon>
        <taxon>Heunggongvirae</taxon>
        <taxon>Uroviricota</taxon>
        <taxon>Caudoviricetes</taxon>
    </lineage>
</organism>
<evidence type="ECO:0000313" key="1">
    <source>
        <dbReference type="EMBL" id="DAE11610.1"/>
    </source>
</evidence>
<proteinExistence type="predicted"/>